<dbReference type="Proteomes" id="UP000021816">
    <property type="component" value="Unassembled WGS sequence"/>
</dbReference>
<dbReference type="AlphaFoldDB" id="A0A011QED0"/>
<dbReference type="EMBL" id="JEMX01000116">
    <property type="protein sequence ID" value="EXI77124.1"/>
    <property type="molecule type" value="Genomic_DNA"/>
</dbReference>
<accession>A0A011QED0</accession>
<dbReference type="STRING" id="1454003.AW10_04018"/>
<dbReference type="PATRIC" id="fig|1454003.3.peg.4075"/>
<name>A0A011QED0_9PROT</name>
<organism evidence="1 2">
    <name type="scientific">Candidatus Accumulibacter appositus</name>
    <dbReference type="NCBI Taxonomy" id="1454003"/>
    <lineage>
        <taxon>Bacteria</taxon>
        <taxon>Pseudomonadati</taxon>
        <taxon>Pseudomonadota</taxon>
        <taxon>Betaproteobacteria</taxon>
        <taxon>Candidatus Accumulibacter</taxon>
    </lineage>
</organism>
<evidence type="ECO:0000313" key="1">
    <source>
        <dbReference type="EMBL" id="EXI77124.1"/>
    </source>
</evidence>
<comment type="caution">
    <text evidence="1">The sequence shown here is derived from an EMBL/GenBank/DDBJ whole genome shotgun (WGS) entry which is preliminary data.</text>
</comment>
<proteinExistence type="predicted"/>
<gene>
    <name evidence="1" type="ORF">AW10_04018</name>
</gene>
<sequence length="113" mass="12240">MLTHLPAWLKDRSSSSADTTGLTIFSHRPSRLGLPNGLLLFECLERIFSLPTSNTFNFTNAAASSANTSPVTSMRTIVSPARFLRLVERIEQTAQFADVACGLRASPSKIGAE</sequence>
<reference evidence="1 2" key="1">
    <citation type="submission" date="2014-02" db="EMBL/GenBank/DDBJ databases">
        <title>Expanding our view of genomic diversity in Candidatus Accumulibacter clades.</title>
        <authorList>
            <person name="Skennerton C.T."/>
            <person name="Barr J.J."/>
            <person name="Slater F.R."/>
            <person name="Bond P.L."/>
            <person name="Tyson G.W."/>
        </authorList>
    </citation>
    <scope>NUCLEOTIDE SEQUENCE [LARGE SCALE GENOMIC DNA]</scope>
    <source>
        <strain evidence="2">BA-92</strain>
    </source>
</reference>
<evidence type="ECO:0000313" key="2">
    <source>
        <dbReference type="Proteomes" id="UP000021816"/>
    </source>
</evidence>
<protein>
    <submittedName>
        <fullName evidence="1">Uncharacterized protein</fullName>
    </submittedName>
</protein>